<dbReference type="AlphaFoldDB" id="A0A8J3Z6E1"/>
<dbReference type="SUPFAM" id="SSF55729">
    <property type="entry name" value="Acyl-CoA N-acyltransferases (Nat)"/>
    <property type="match status" value="1"/>
</dbReference>
<dbReference type="PROSITE" id="PS51186">
    <property type="entry name" value="GNAT"/>
    <property type="match status" value="1"/>
</dbReference>
<dbReference type="InterPro" id="IPR000182">
    <property type="entry name" value="GNAT_dom"/>
</dbReference>
<dbReference type="InterPro" id="IPR016181">
    <property type="entry name" value="Acyl_CoA_acyltransferase"/>
</dbReference>
<feature type="domain" description="N-acetyltransferase" evidence="1">
    <location>
        <begin position="160"/>
        <end position="305"/>
    </location>
</feature>
<evidence type="ECO:0000313" key="2">
    <source>
        <dbReference type="EMBL" id="GIJ57247.1"/>
    </source>
</evidence>
<reference evidence="2" key="1">
    <citation type="submission" date="2021-01" db="EMBL/GenBank/DDBJ databases">
        <title>Whole genome shotgun sequence of Virgisporangium aurantiacum NBRC 16421.</title>
        <authorList>
            <person name="Komaki H."/>
            <person name="Tamura T."/>
        </authorList>
    </citation>
    <scope>NUCLEOTIDE SEQUENCE</scope>
    <source>
        <strain evidence="2">NBRC 16421</strain>
    </source>
</reference>
<dbReference type="Gene3D" id="3.40.630.30">
    <property type="match status" value="1"/>
</dbReference>
<evidence type="ECO:0000259" key="1">
    <source>
        <dbReference type="PROSITE" id="PS51186"/>
    </source>
</evidence>
<dbReference type="Pfam" id="PF00583">
    <property type="entry name" value="Acetyltransf_1"/>
    <property type="match status" value="1"/>
</dbReference>
<name>A0A8J3Z6E1_9ACTN</name>
<protein>
    <recommendedName>
        <fullName evidence="1">N-acetyltransferase domain-containing protein</fullName>
    </recommendedName>
</protein>
<keyword evidence="3" id="KW-1185">Reference proteome</keyword>
<comment type="caution">
    <text evidence="2">The sequence shown here is derived from an EMBL/GenBank/DDBJ whole genome shotgun (WGS) entry which is preliminary data.</text>
</comment>
<dbReference type="CDD" id="cd04301">
    <property type="entry name" value="NAT_SF"/>
    <property type="match status" value="1"/>
</dbReference>
<accession>A0A8J3Z6E1</accession>
<dbReference type="GO" id="GO:0016747">
    <property type="term" value="F:acyltransferase activity, transferring groups other than amino-acyl groups"/>
    <property type="evidence" value="ECO:0007669"/>
    <property type="project" value="InterPro"/>
</dbReference>
<gene>
    <name evidence="2" type="ORF">Vau01_047630</name>
</gene>
<evidence type="ECO:0000313" key="3">
    <source>
        <dbReference type="Proteomes" id="UP000612585"/>
    </source>
</evidence>
<dbReference type="EMBL" id="BOPG01000030">
    <property type="protein sequence ID" value="GIJ57247.1"/>
    <property type="molecule type" value="Genomic_DNA"/>
</dbReference>
<dbReference type="Proteomes" id="UP000612585">
    <property type="component" value="Unassembled WGS sequence"/>
</dbReference>
<sequence>MVCGEADSARRNANGRRVTIAAAVMIPVSDVHRDLAPAALVRDIENNGADLLMEMGRAGGGEQREESGLRWTIGGSPIDYHNCVVEAVLAPTDVDEVIAASIQRMRERGVPGTWHVGPSMRPTDLAERLLRAGLTLGGSEPGMAADLHALNDDLPVPGGLRIERVRDEAGLAAWAQTLAQGFGEGEREATWVAATYRVLGYHADDGPWWHYLARLNGEPVGTSTVFLGAGVAGVYFVSTAPHMRGRGIGAATTLAGLVDARQAGYRIGILTSSTMGHAGYARLGFRDYCTIDLYEPALSGGVLRQADPGGTVGR</sequence>
<proteinExistence type="predicted"/>
<organism evidence="2 3">
    <name type="scientific">Virgisporangium aurantiacum</name>
    <dbReference type="NCBI Taxonomy" id="175570"/>
    <lineage>
        <taxon>Bacteria</taxon>
        <taxon>Bacillati</taxon>
        <taxon>Actinomycetota</taxon>
        <taxon>Actinomycetes</taxon>
        <taxon>Micromonosporales</taxon>
        <taxon>Micromonosporaceae</taxon>
        <taxon>Virgisporangium</taxon>
    </lineage>
</organism>